<evidence type="ECO:0000313" key="8">
    <source>
        <dbReference type="EMBL" id="KAK9715206.1"/>
    </source>
</evidence>
<sequence>MRIYKMVSVKRCYINSPFFLFCLLSICLLPLLSGGTTESRKMVIGSRPPRCTNKCMNCKPCTAVLVIPPHPLTPLEDETYYLLSWKCRCHNKLFQP</sequence>
<comment type="caution">
    <text evidence="8">The sequence shown here is derived from an EMBL/GenBank/DDBJ whole genome shotgun (WGS) entry which is preliminary data.</text>
</comment>
<evidence type="ECO:0000256" key="7">
    <source>
        <dbReference type="RuleBase" id="RU367102"/>
    </source>
</evidence>
<keyword evidence="5 7" id="KW-0732">Signal</keyword>
<keyword evidence="3 7" id="KW-0217">Developmental protein</keyword>
<organism evidence="8 9">
    <name type="scientific">Saponaria officinalis</name>
    <name type="common">Common soapwort</name>
    <name type="synonym">Lychnis saponaria</name>
    <dbReference type="NCBI Taxonomy" id="3572"/>
    <lineage>
        <taxon>Eukaryota</taxon>
        <taxon>Viridiplantae</taxon>
        <taxon>Streptophyta</taxon>
        <taxon>Embryophyta</taxon>
        <taxon>Tracheophyta</taxon>
        <taxon>Spermatophyta</taxon>
        <taxon>Magnoliopsida</taxon>
        <taxon>eudicotyledons</taxon>
        <taxon>Gunneridae</taxon>
        <taxon>Pentapetalae</taxon>
        <taxon>Caryophyllales</taxon>
        <taxon>Caryophyllaceae</taxon>
        <taxon>Caryophylleae</taxon>
        <taxon>Saponaria</taxon>
    </lineage>
</organism>
<keyword evidence="9" id="KW-1185">Reference proteome</keyword>
<dbReference type="InterPro" id="IPR039455">
    <property type="entry name" value="EPFL"/>
</dbReference>
<keyword evidence="6" id="KW-1015">Disulfide bond</keyword>
<accession>A0AAW1KA25</accession>
<feature type="signal peptide" evidence="7">
    <location>
        <begin position="1"/>
        <end position="34"/>
    </location>
</feature>
<evidence type="ECO:0000256" key="6">
    <source>
        <dbReference type="ARBA" id="ARBA00023157"/>
    </source>
</evidence>
<dbReference type="Pfam" id="PF17181">
    <property type="entry name" value="EPF"/>
    <property type="match status" value="1"/>
</dbReference>
<proteinExistence type="inferred from homology"/>
<dbReference type="PANTHER" id="PTHR33109">
    <property type="entry name" value="EPIDERMAL PATTERNING FACTOR-LIKE PROTEIN 4"/>
    <property type="match status" value="1"/>
</dbReference>
<dbReference type="AlphaFoldDB" id="A0AAW1KA25"/>
<evidence type="ECO:0000256" key="1">
    <source>
        <dbReference type="ARBA" id="ARBA00004613"/>
    </source>
</evidence>
<dbReference type="GO" id="GO:0010052">
    <property type="term" value="P:guard cell differentiation"/>
    <property type="evidence" value="ECO:0007669"/>
    <property type="project" value="UniProtKB-UniRule"/>
</dbReference>
<comment type="similarity">
    <text evidence="2 7">Belongs to the plant cysteine rich small secretory peptide family. Epidermal patterning factor subfamily.</text>
</comment>
<reference evidence="8" key="1">
    <citation type="submission" date="2024-03" db="EMBL/GenBank/DDBJ databases">
        <title>WGS assembly of Saponaria officinalis var. Norfolk2.</title>
        <authorList>
            <person name="Jenkins J."/>
            <person name="Shu S."/>
            <person name="Grimwood J."/>
            <person name="Barry K."/>
            <person name="Goodstein D."/>
            <person name="Schmutz J."/>
            <person name="Leebens-Mack J."/>
            <person name="Osbourn A."/>
        </authorList>
    </citation>
    <scope>NUCLEOTIDE SEQUENCE [LARGE SCALE GENOMIC DNA]</scope>
    <source>
        <strain evidence="8">JIC</strain>
    </source>
</reference>
<protein>
    <recommendedName>
        <fullName evidence="7">Epidermal patterning factor-like protein</fullName>
    </recommendedName>
</protein>
<comment type="subcellular location">
    <subcellularLocation>
        <location evidence="1 7">Secreted</location>
    </subcellularLocation>
</comment>
<dbReference type="Proteomes" id="UP001443914">
    <property type="component" value="Unassembled WGS sequence"/>
</dbReference>
<feature type="chain" id="PRO_5043104864" description="Epidermal patterning factor-like protein" evidence="7">
    <location>
        <begin position="35"/>
        <end position="96"/>
    </location>
</feature>
<evidence type="ECO:0000256" key="5">
    <source>
        <dbReference type="ARBA" id="ARBA00022729"/>
    </source>
</evidence>
<evidence type="ECO:0000256" key="3">
    <source>
        <dbReference type="ARBA" id="ARBA00022473"/>
    </source>
</evidence>
<evidence type="ECO:0000256" key="4">
    <source>
        <dbReference type="ARBA" id="ARBA00022525"/>
    </source>
</evidence>
<name>A0AAW1KA25_SAPOF</name>
<keyword evidence="4 7" id="KW-0964">Secreted</keyword>
<dbReference type="PANTHER" id="PTHR33109:SF60">
    <property type="entry name" value="EPIDERMAL PATTERNING FACTOR-LIKE PROTEIN 8"/>
    <property type="match status" value="1"/>
</dbReference>
<evidence type="ECO:0000256" key="2">
    <source>
        <dbReference type="ARBA" id="ARBA00008127"/>
    </source>
</evidence>
<evidence type="ECO:0000313" key="9">
    <source>
        <dbReference type="Proteomes" id="UP001443914"/>
    </source>
</evidence>
<comment type="function">
    <text evidence="7">Controls stomatal patterning.</text>
</comment>
<dbReference type="EMBL" id="JBDFQZ010000006">
    <property type="protein sequence ID" value="KAK9715206.1"/>
    <property type="molecule type" value="Genomic_DNA"/>
</dbReference>
<gene>
    <name evidence="8" type="ORF">RND81_06G149700</name>
</gene>
<dbReference type="GO" id="GO:0005576">
    <property type="term" value="C:extracellular region"/>
    <property type="evidence" value="ECO:0007669"/>
    <property type="project" value="UniProtKB-SubCell"/>
</dbReference>